<dbReference type="PANTHER" id="PTHR11685">
    <property type="entry name" value="RBR FAMILY RING FINGER AND IBR DOMAIN-CONTAINING"/>
    <property type="match status" value="1"/>
</dbReference>
<dbReference type="InterPro" id="IPR013083">
    <property type="entry name" value="Znf_RING/FYVE/PHD"/>
</dbReference>
<dbReference type="GO" id="GO:0008270">
    <property type="term" value="F:zinc ion binding"/>
    <property type="evidence" value="ECO:0007669"/>
    <property type="project" value="UniProtKB-KW"/>
</dbReference>
<dbReference type="GO" id="GO:0016567">
    <property type="term" value="P:protein ubiquitination"/>
    <property type="evidence" value="ECO:0007669"/>
    <property type="project" value="InterPro"/>
</dbReference>
<dbReference type="Gene3D" id="3.30.40.10">
    <property type="entry name" value="Zinc/RING finger domain, C3HC4 (zinc finger)"/>
    <property type="match status" value="1"/>
</dbReference>
<evidence type="ECO:0000256" key="4">
    <source>
        <dbReference type="ARBA" id="ARBA00004906"/>
    </source>
</evidence>
<dbReference type="AlphaFoldDB" id="A0AAD6QJ56"/>
<evidence type="ECO:0000256" key="10">
    <source>
        <dbReference type="ARBA" id="ARBA00022771"/>
    </source>
</evidence>
<dbReference type="FunFam" id="3.30.40.10:FF:000019">
    <property type="entry name" value="RBR-type E3 ubiquitin transferase"/>
    <property type="match status" value="1"/>
</dbReference>
<dbReference type="PROSITE" id="PS50089">
    <property type="entry name" value="ZF_RING_2"/>
    <property type="match status" value="1"/>
</dbReference>
<comment type="caution">
    <text evidence="17">The sequence shown here is derived from an EMBL/GenBank/DDBJ whole genome shotgun (WGS) entry which is preliminary data.</text>
</comment>
<evidence type="ECO:0000256" key="1">
    <source>
        <dbReference type="ARBA" id="ARBA00001798"/>
    </source>
</evidence>
<organism evidence="17 18">
    <name type="scientific">Populus alba x Populus x berolinensis</name>
    <dbReference type="NCBI Taxonomy" id="444605"/>
    <lineage>
        <taxon>Eukaryota</taxon>
        <taxon>Viridiplantae</taxon>
        <taxon>Streptophyta</taxon>
        <taxon>Embryophyta</taxon>
        <taxon>Tracheophyta</taxon>
        <taxon>Spermatophyta</taxon>
        <taxon>Magnoliopsida</taxon>
        <taxon>eudicotyledons</taxon>
        <taxon>Gunneridae</taxon>
        <taxon>Pentapetalae</taxon>
        <taxon>rosids</taxon>
        <taxon>fabids</taxon>
        <taxon>Malpighiales</taxon>
        <taxon>Salicaceae</taxon>
        <taxon>Saliceae</taxon>
        <taxon>Populus</taxon>
    </lineage>
</organism>
<keyword evidence="11" id="KW-0833">Ubl conjugation pathway</keyword>
<keyword evidence="12" id="KW-0862">Zinc</keyword>
<evidence type="ECO:0000256" key="8">
    <source>
        <dbReference type="ARBA" id="ARBA00022723"/>
    </source>
</evidence>
<feature type="domain" description="RING-type" evidence="16">
    <location>
        <begin position="144"/>
        <end position="357"/>
    </location>
</feature>
<evidence type="ECO:0000256" key="13">
    <source>
        <dbReference type="PROSITE-ProRule" id="PRU00175"/>
    </source>
</evidence>
<reference evidence="17" key="1">
    <citation type="journal article" date="2023" name="Mol. Ecol. Resour.">
        <title>Chromosome-level genome assembly of a triploid poplar Populus alba 'Berolinensis'.</title>
        <authorList>
            <person name="Chen S."/>
            <person name="Yu Y."/>
            <person name="Wang X."/>
            <person name="Wang S."/>
            <person name="Zhang T."/>
            <person name="Zhou Y."/>
            <person name="He R."/>
            <person name="Meng N."/>
            <person name="Wang Y."/>
            <person name="Liu W."/>
            <person name="Liu Z."/>
            <person name="Liu J."/>
            <person name="Guo Q."/>
            <person name="Huang H."/>
            <person name="Sederoff R.R."/>
            <person name="Wang G."/>
            <person name="Qu G."/>
            <person name="Chen S."/>
        </authorList>
    </citation>
    <scope>NUCLEOTIDE SEQUENCE</scope>
    <source>
        <strain evidence="17">SC-2020</strain>
    </source>
</reference>
<name>A0AAD6QJ56_9ROSI</name>
<gene>
    <name evidence="17" type="ORF">NC653_019541</name>
</gene>
<dbReference type="InterPro" id="IPR002867">
    <property type="entry name" value="IBR_dom"/>
</dbReference>
<dbReference type="InterPro" id="IPR048962">
    <property type="entry name" value="ARIH1-like_UBL"/>
</dbReference>
<dbReference type="EC" id="2.3.2.31" evidence="6"/>
<evidence type="ECO:0000256" key="7">
    <source>
        <dbReference type="ARBA" id="ARBA00022679"/>
    </source>
</evidence>
<comment type="catalytic activity">
    <reaction evidence="1">
        <text>[E2 ubiquitin-conjugating enzyme]-S-ubiquitinyl-L-cysteine + [acceptor protein]-L-lysine = [E2 ubiquitin-conjugating enzyme]-L-cysteine + [acceptor protein]-N(6)-ubiquitinyl-L-lysine.</text>
        <dbReference type="EC" id="2.3.2.31"/>
    </reaction>
</comment>
<keyword evidence="7" id="KW-0808">Transferase</keyword>
<comment type="cofactor">
    <cofactor evidence="2">
        <name>Zn(2+)</name>
        <dbReference type="ChEBI" id="CHEBI:29105"/>
    </cofactor>
</comment>
<feature type="region of interest" description="Disordered" evidence="14">
    <location>
        <begin position="23"/>
        <end position="48"/>
    </location>
</feature>
<dbReference type="Proteomes" id="UP001164929">
    <property type="component" value="Chromosome 7"/>
</dbReference>
<evidence type="ECO:0000256" key="11">
    <source>
        <dbReference type="ARBA" id="ARBA00022786"/>
    </source>
</evidence>
<keyword evidence="10 13" id="KW-0863">Zinc-finger</keyword>
<sequence length="559" mass="63702">MNSEDDMMDANDVESVDDVFFSGEMEDDDYSDGDYYDNDDVDDDDDGPDYDFMAEAVDDTDDLSFRFQQSYTVLKEEDILHRQEDDVTRVSTVLSITRVAASILLRHYNWSVSKVHDAWFADEDAVRKSVGLLDKQVVQFSNARELTCGICFESIPCDKIISAACGHPFCNTCWSGYISTTINDGPGCLMLRCPDPSCRAAVGQDMINLLAPGGDKEKYSRYLLRSYIEDNRKTKWCPAPGCEYAIDFAAGSGSFDVSCLCSHSFCWNCAEEAHRPVDCGTVTKWILKNSAESENMNWILANSKPCPKCKRPIEKNQGCMHITCTPPCKFEFCWLCLGAWSDHGERTGGFYACNRYEAAKQEGAYDESERRREMAKNSLERYTHYYERWASNQLSRQKALVDLHQMQTVHLEKLSDIHCTPESQLKFIAEAWLQEWSNAINGRESSVCSQVDDSFDKNSLKSGVIKSSEELLRKRPHIYRVSQNGRRKSDTIILRSTRRSAGKVLPRRSMRLVSKILHFLEISSYTKENYNAFFKVVKPCNFSSGTQQSQKQSDYGISW</sequence>
<dbReference type="EMBL" id="JAQIZT010000007">
    <property type="protein sequence ID" value="KAJ6991377.1"/>
    <property type="molecule type" value="Genomic_DNA"/>
</dbReference>
<dbReference type="Gene3D" id="1.20.120.1750">
    <property type="match status" value="1"/>
</dbReference>
<dbReference type="Pfam" id="PF21235">
    <property type="entry name" value="UBA_ARI1"/>
    <property type="match status" value="1"/>
</dbReference>
<feature type="domain" description="RING-type" evidence="15">
    <location>
        <begin position="148"/>
        <end position="192"/>
    </location>
</feature>
<comment type="similarity">
    <text evidence="5">Belongs to the RBR family. Ariadne subfamily.</text>
</comment>
<evidence type="ECO:0000256" key="5">
    <source>
        <dbReference type="ARBA" id="ARBA00005884"/>
    </source>
</evidence>
<evidence type="ECO:0000256" key="14">
    <source>
        <dbReference type="SAM" id="MobiDB-lite"/>
    </source>
</evidence>
<comment type="pathway">
    <text evidence="4">Protein modification; protein ubiquitination.</text>
</comment>
<dbReference type="SMART" id="SM00647">
    <property type="entry name" value="IBR"/>
    <property type="match status" value="2"/>
</dbReference>
<dbReference type="CDD" id="cd22583">
    <property type="entry name" value="Rcat_RBR_ARI7-like"/>
    <property type="match status" value="1"/>
</dbReference>
<evidence type="ECO:0000256" key="2">
    <source>
        <dbReference type="ARBA" id="ARBA00001947"/>
    </source>
</evidence>
<keyword evidence="18" id="KW-1185">Reference proteome</keyword>
<dbReference type="SUPFAM" id="SSF57850">
    <property type="entry name" value="RING/U-box"/>
    <property type="match status" value="3"/>
</dbReference>
<comment type="function">
    <text evidence="3">Might act as an E3 ubiquitin-protein ligase, or as part of E3 complex, which accepts ubiquitin from specific E2 ubiquitin-conjugating enzymes and then transfers it to substrates.</text>
</comment>
<feature type="compositionally biased region" description="Acidic residues" evidence="14">
    <location>
        <begin position="24"/>
        <end position="48"/>
    </location>
</feature>
<protein>
    <recommendedName>
        <fullName evidence="6">RBR-type E3 ubiquitin transferase</fullName>
        <ecNumber evidence="6">2.3.2.31</ecNumber>
    </recommendedName>
</protein>
<evidence type="ECO:0000259" key="16">
    <source>
        <dbReference type="PROSITE" id="PS51873"/>
    </source>
</evidence>
<dbReference type="CDD" id="cd20346">
    <property type="entry name" value="BRcat_RBR_ANKIB1"/>
    <property type="match status" value="1"/>
</dbReference>
<evidence type="ECO:0000256" key="6">
    <source>
        <dbReference type="ARBA" id="ARBA00012251"/>
    </source>
</evidence>
<dbReference type="SMART" id="SM00184">
    <property type="entry name" value="RING"/>
    <property type="match status" value="2"/>
</dbReference>
<accession>A0AAD6QJ56</accession>
<dbReference type="Pfam" id="PF01485">
    <property type="entry name" value="IBR"/>
    <property type="match status" value="1"/>
</dbReference>
<evidence type="ECO:0000259" key="15">
    <source>
        <dbReference type="PROSITE" id="PS50089"/>
    </source>
</evidence>
<evidence type="ECO:0000313" key="17">
    <source>
        <dbReference type="EMBL" id="KAJ6991377.1"/>
    </source>
</evidence>
<dbReference type="CDD" id="cd23141">
    <property type="entry name" value="RING-HC_ARI6-like"/>
    <property type="match status" value="1"/>
</dbReference>
<evidence type="ECO:0000256" key="9">
    <source>
        <dbReference type="ARBA" id="ARBA00022737"/>
    </source>
</evidence>
<keyword evidence="8" id="KW-0479">Metal-binding</keyword>
<dbReference type="GO" id="GO:0061630">
    <property type="term" value="F:ubiquitin protein ligase activity"/>
    <property type="evidence" value="ECO:0007669"/>
    <property type="project" value="UniProtKB-EC"/>
</dbReference>
<dbReference type="InterPro" id="IPR031127">
    <property type="entry name" value="E3_UB_ligase_RBR"/>
</dbReference>
<dbReference type="InterPro" id="IPR001841">
    <property type="entry name" value="Znf_RING"/>
</dbReference>
<evidence type="ECO:0000256" key="3">
    <source>
        <dbReference type="ARBA" id="ARBA00003976"/>
    </source>
</evidence>
<dbReference type="PROSITE" id="PS51873">
    <property type="entry name" value="TRIAD"/>
    <property type="match status" value="1"/>
</dbReference>
<evidence type="ECO:0000313" key="18">
    <source>
        <dbReference type="Proteomes" id="UP001164929"/>
    </source>
</evidence>
<evidence type="ECO:0000256" key="12">
    <source>
        <dbReference type="ARBA" id="ARBA00022833"/>
    </source>
</evidence>
<proteinExistence type="inferred from homology"/>
<keyword evidence="9" id="KW-0677">Repeat</keyword>
<dbReference type="InterPro" id="IPR044066">
    <property type="entry name" value="TRIAD_supradom"/>
</dbReference>
<dbReference type="Pfam" id="PF22191">
    <property type="entry name" value="IBR_1"/>
    <property type="match status" value="1"/>
</dbReference>